<comment type="caution">
    <text evidence="1">The sequence shown here is derived from an EMBL/GenBank/DDBJ whole genome shotgun (WGS) entry which is preliminary data.</text>
</comment>
<reference evidence="1 2" key="1">
    <citation type="journal article" date="2023" name="ACS Omega">
        <title>Identification of the Neoaspergillic Acid Biosynthesis Gene Cluster by Establishing an In Vitro CRISPR-Ribonucleoprotein Genetic System in Aspergillus melleus.</title>
        <authorList>
            <person name="Yuan B."/>
            <person name="Grau M.F."/>
            <person name="Murata R.M."/>
            <person name="Torok T."/>
            <person name="Venkateswaran K."/>
            <person name="Stajich J.E."/>
            <person name="Wang C.C.C."/>
        </authorList>
    </citation>
    <scope>NUCLEOTIDE SEQUENCE [LARGE SCALE GENOMIC DNA]</scope>
    <source>
        <strain evidence="1 2">IMV 1140</strain>
    </source>
</reference>
<proteinExistence type="predicted"/>
<gene>
    <name evidence="1" type="ORF">N8T08_001631</name>
</gene>
<keyword evidence="2" id="KW-1185">Reference proteome</keyword>
<accession>A0ACC3AN30</accession>
<sequence length="641" mass="71110">MMFLCLFLLFIIGNVIAESDDDLMSFVTLPHVRALKLNIAYFDREAVSPGYWFVAPYGVIDPEPPTQQWKPCQVGPYIYDADGVLIWAGSCMFENRGVFDFKAVPNIDDQPHLSFILQHGYSGSGDKGHGYLLDRHYEPEKVAPVTNDLSAFNMHDYNILDGGKTALACAYKSEYMNLGELGRPEEYGWVIAGGFVEMDTDTGEVLFEWLSTGHIPIHESVKVHEDTPASDRPGWDHIHVNSIDKSPAGNYLLSARFTDTIYLISGEDGHIMWRLGGKFSDFDQDFTFSKQHHARIIEANATHTTISFLNNASDELEQGEDVSAALFVQLDTSASPMTARVIGRYNRPDNGLTRLRGSVQKLDNGNVFVGWSEQGFQSEHSPDGKVLMQSIFASGRFSTYRSYKYPFTGRPSQPPDLVASVYGTEEADLTTIIHVSWNGATDVASWNFYARASQDGTPELVGNTTKYDFETMYIADGYLDWISADALDSDGNVLGTSFLHRTTTPVNWHLAGFQGDEDPTPADPAALSEAEEAEIEQAEAEAEKEEQEQAEAEEKEEEEAEEEKEKAEEEAAQAAMDAEKAAESAFQASEFVHAVGGLLILILVACSVGGLVAAVVWSLRRRRMQAAYLEVPSEERPQMEE</sequence>
<evidence type="ECO:0000313" key="1">
    <source>
        <dbReference type="EMBL" id="KAK1138987.1"/>
    </source>
</evidence>
<organism evidence="1 2">
    <name type="scientific">Aspergillus melleus</name>
    <dbReference type="NCBI Taxonomy" id="138277"/>
    <lineage>
        <taxon>Eukaryota</taxon>
        <taxon>Fungi</taxon>
        <taxon>Dikarya</taxon>
        <taxon>Ascomycota</taxon>
        <taxon>Pezizomycotina</taxon>
        <taxon>Eurotiomycetes</taxon>
        <taxon>Eurotiomycetidae</taxon>
        <taxon>Eurotiales</taxon>
        <taxon>Aspergillaceae</taxon>
        <taxon>Aspergillus</taxon>
        <taxon>Aspergillus subgen. Circumdati</taxon>
    </lineage>
</organism>
<dbReference type="Proteomes" id="UP001177260">
    <property type="component" value="Unassembled WGS sequence"/>
</dbReference>
<dbReference type="EMBL" id="JAOPJF010000121">
    <property type="protein sequence ID" value="KAK1138987.1"/>
    <property type="molecule type" value="Genomic_DNA"/>
</dbReference>
<evidence type="ECO:0000313" key="2">
    <source>
        <dbReference type="Proteomes" id="UP001177260"/>
    </source>
</evidence>
<name>A0ACC3AN30_9EURO</name>
<protein>
    <submittedName>
        <fullName evidence="1">Uncharacterized protein</fullName>
    </submittedName>
</protein>